<dbReference type="OrthoDB" id="7065718at2"/>
<dbReference type="AlphaFoldDB" id="A0A381DJ64"/>
<proteinExistence type="predicted"/>
<organism evidence="1 2">
    <name type="scientific">Campylobacter sputorum subsp. sputorum</name>
    <dbReference type="NCBI Taxonomy" id="32024"/>
    <lineage>
        <taxon>Bacteria</taxon>
        <taxon>Pseudomonadati</taxon>
        <taxon>Campylobacterota</taxon>
        <taxon>Epsilonproteobacteria</taxon>
        <taxon>Campylobacterales</taxon>
        <taxon>Campylobacteraceae</taxon>
        <taxon>Campylobacter</taxon>
    </lineage>
</organism>
<dbReference type="GeneID" id="93091374"/>
<accession>A0A381DJ64</accession>
<dbReference type="STRING" id="32024.GCA_000788295_01801"/>
<evidence type="ECO:0000313" key="2">
    <source>
        <dbReference type="Proteomes" id="UP000254920"/>
    </source>
</evidence>
<dbReference type="RefSeq" id="WP_033916726.1">
    <property type="nucleotide sequence ID" value="NZ_CP043427.1"/>
</dbReference>
<reference evidence="1 2" key="1">
    <citation type="submission" date="2018-06" db="EMBL/GenBank/DDBJ databases">
        <authorList>
            <consortium name="Pathogen Informatics"/>
            <person name="Doyle S."/>
        </authorList>
    </citation>
    <scope>NUCLEOTIDE SEQUENCE [LARGE SCALE GENOMIC DNA]</scope>
    <source>
        <strain evidence="1 2">NCTC12475</strain>
    </source>
</reference>
<protein>
    <recommendedName>
        <fullName evidence="3">Carrier domain-containing protein</fullName>
    </recommendedName>
</protein>
<dbReference type="EMBL" id="UFVD01000001">
    <property type="protein sequence ID" value="SUX10744.1"/>
    <property type="molecule type" value="Genomic_DNA"/>
</dbReference>
<dbReference type="Proteomes" id="UP000254920">
    <property type="component" value="Unassembled WGS sequence"/>
</dbReference>
<evidence type="ECO:0000313" key="1">
    <source>
        <dbReference type="EMBL" id="SUX10744.1"/>
    </source>
</evidence>
<sequence>MDKKIADIVINCLDETVQNYTDLTLKADENTIIFGENGALDSLALVALISEIESEISNKFNKDIILASEKAMSMKNSPFLNVKSLSKFIYEEMNESNGN</sequence>
<gene>
    <name evidence="1" type="ORF">NCTC12475_00951</name>
</gene>
<keyword evidence="2" id="KW-1185">Reference proteome</keyword>
<evidence type="ECO:0008006" key="3">
    <source>
        <dbReference type="Google" id="ProtNLM"/>
    </source>
</evidence>
<dbReference type="Gene3D" id="1.10.1200.10">
    <property type="entry name" value="ACP-like"/>
    <property type="match status" value="1"/>
</dbReference>
<dbReference type="InterPro" id="IPR036736">
    <property type="entry name" value="ACP-like_sf"/>
</dbReference>
<name>A0A381DJ64_9BACT</name>